<proteinExistence type="predicted"/>
<keyword evidence="2" id="KW-1185">Reference proteome</keyword>
<accession>A0A1T5CTJ7</accession>
<name>A0A1T5CTJ7_9SPHN</name>
<protein>
    <submittedName>
        <fullName evidence="1">Uncharacterized protein</fullName>
    </submittedName>
</protein>
<dbReference type="EMBL" id="FUYP01000011">
    <property type="protein sequence ID" value="SKB62666.1"/>
    <property type="molecule type" value="Genomic_DNA"/>
</dbReference>
<reference evidence="2" key="1">
    <citation type="submission" date="2017-02" db="EMBL/GenBank/DDBJ databases">
        <authorList>
            <person name="Varghese N."/>
            <person name="Submissions S."/>
        </authorList>
    </citation>
    <scope>NUCLEOTIDE SEQUENCE [LARGE SCALE GENOMIC DNA]</scope>
    <source>
        <strain evidence="2">R11H</strain>
    </source>
</reference>
<dbReference type="Proteomes" id="UP000190044">
    <property type="component" value="Unassembled WGS sequence"/>
</dbReference>
<organism evidence="1 2">
    <name type="scientific">Sphingopyxis flava</name>
    <dbReference type="NCBI Taxonomy" id="1507287"/>
    <lineage>
        <taxon>Bacteria</taxon>
        <taxon>Pseudomonadati</taxon>
        <taxon>Pseudomonadota</taxon>
        <taxon>Alphaproteobacteria</taxon>
        <taxon>Sphingomonadales</taxon>
        <taxon>Sphingomonadaceae</taxon>
        <taxon>Sphingopyxis</taxon>
    </lineage>
</organism>
<evidence type="ECO:0000313" key="1">
    <source>
        <dbReference type="EMBL" id="SKB62666.1"/>
    </source>
</evidence>
<dbReference type="RefSeq" id="WP_079638700.1">
    <property type="nucleotide sequence ID" value="NZ_FUYP01000011.1"/>
</dbReference>
<dbReference type="AlphaFoldDB" id="A0A1T5CTJ7"/>
<evidence type="ECO:0000313" key="2">
    <source>
        <dbReference type="Proteomes" id="UP000190044"/>
    </source>
</evidence>
<sequence length="103" mass="11919">MVTLAQAIDNTIAWLETDPLDRCRGNLAEDEYNNRVNVLDPRACYWCALGYLARELELDASITDEVCAILPDVRLDEIWVDNDRNHLSRVIQNLRTIKDHIHD</sequence>
<gene>
    <name evidence="1" type="ORF">SAMN06295937_101195</name>
</gene>